<dbReference type="Proteomes" id="UP000308836">
    <property type="component" value="Unassembled WGS sequence"/>
</dbReference>
<accession>A0AC61R837</accession>
<gene>
    <name evidence="1" type="ORF">E5336_04715</name>
</gene>
<organism evidence="1 2">
    <name type="scientific">Dubosiella muris</name>
    <dbReference type="NCBI Taxonomy" id="3038133"/>
    <lineage>
        <taxon>Bacteria</taxon>
        <taxon>Bacillati</taxon>
        <taxon>Bacillota</taxon>
        <taxon>Erysipelotrichia</taxon>
        <taxon>Erysipelotrichales</taxon>
        <taxon>Erysipelotrichaceae</taxon>
        <taxon>Dubosiella</taxon>
    </lineage>
</organism>
<evidence type="ECO:0000313" key="2">
    <source>
        <dbReference type="Proteomes" id="UP000308836"/>
    </source>
</evidence>
<keyword evidence="1" id="KW-0378">Hydrolase</keyword>
<name>A0AC61R837_9FIRM</name>
<sequence>MKKILTFDCYGTLLDPSPLYGLIGQIAKEQGLSSEKAIHIFSSYEDRLMYGESFMKYDELLLQALTYCDMEMNCDGFASQYERVILVHKTFQPFPDVLAALRVLKEMGYELVLLSNTTHQMMRWYVEALEHWFDDWLVAENTKCYKPDLRFFQMAEQKFDLRTREHFHIAKGYWWDIVPASKLGWRKIWVNRAHLKKGREMEQSYWMVSSVLEVPPILEANKTIR</sequence>
<dbReference type="EMBL" id="SRYG01000007">
    <property type="protein sequence ID" value="TGY66365.1"/>
    <property type="molecule type" value="Genomic_DNA"/>
</dbReference>
<reference evidence="1" key="1">
    <citation type="submission" date="2019-04" db="EMBL/GenBank/DDBJ databases">
        <title>Microbes associate with the intestines of laboratory mice.</title>
        <authorList>
            <person name="Navarre W."/>
            <person name="Wong E."/>
            <person name="Huang K."/>
            <person name="Tropini C."/>
            <person name="Ng K."/>
            <person name="Yu B."/>
        </authorList>
    </citation>
    <scope>NUCLEOTIDE SEQUENCE</scope>
    <source>
        <strain evidence="1">NM09_H32</strain>
    </source>
</reference>
<keyword evidence="2" id="KW-1185">Reference proteome</keyword>
<evidence type="ECO:0000313" key="1">
    <source>
        <dbReference type="EMBL" id="TGY66365.1"/>
    </source>
</evidence>
<protein>
    <submittedName>
        <fullName evidence="1">HAD family hydrolase</fullName>
    </submittedName>
</protein>
<comment type="caution">
    <text evidence="1">The sequence shown here is derived from an EMBL/GenBank/DDBJ whole genome shotgun (WGS) entry which is preliminary data.</text>
</comment>
<proteinExistence type="predicted"/>